<dbReference type="InterPro" id="IPR001509">
    <property type="entry name" value="Epimerase_deHydtase"/>
</dbReference>
<name>A0A7W3IP06_9ACTN</name>
<comment type="similarity">
    <text evidence="1">Belongs to the NAD(P)-dependent epimerase/dehydratase family.</text>
</comment>
<keyword evidence="3" id="KW-0520">NAD</keyword>
<evidence type="ECO:0000256" key="2">
    <source>
        <dbReference type="ARBA" id="ARBA00023002"/>
    </source>
</evidence>
<proteinExistence type="inferred from homology"/>
<dbReference type="Proteomes" id="UP000523079">
    <property type="component" value="Unassembled WGS sequence"/>
</dbReference>
<dbReference type="EMBL" id="JACGWT010000001">
    <property type="protein sequence ID" value="MBA8792581.1"/>
    <property type="molecule type" value="Genomic_DNA"/>
</dbReference>
<protein>
    <submittedName>
        <fullName evidence="5">Nucleoside-diphosphate-sugar epimerase</fullName>
    </submittedName>
</protein>
<dbReference type="PANTHER" id="PTHR43103">
    <property type="entry name" value="NUCLEOSIDE-DIPHOSPHATE-SUGAR EPIMERASE"/>
    <property type="match status" value="1"/>
</dbReference>
<feature type="domain" description="NAD-dependent epimerase/dehydratase" evidence="4">
    <location>
        <begin position="17"/>
        <end position="192"/>
    </location>
</feature>
<evidence type="ECO:0000313" key="5">
    <source>
        <dbReference type="EMBL" id="MBA8792581.1"/>
    </source>
</evidence>
<keyword evidence="6" id="KW-1185">Reference proteome</keyword>
<sequence>MSDTPDPTTGARPARRVLVTGASGRIGTGVVRSLTDAGDTVVALDRAGTPDPSGPSGGERLDGVERIEGDATDRAVVVRALDGVDAVVHLAAIPHPSLDTPFAVYAQNVVGTWAVLTAAVEAGIRRVVAASSINALGIPFNPHRPLPPYFPLDEDVPPDLADAYSLSKRSGELAAETAARAWGLSVVSFRFPLTADADALRHASARTTEAPETAVREGWSYLDVRDAGAACRAALESTHPDLDGRAVALHLGAEDTLIDAPTAALLDRWAPDVPRRRPLPGRAALVDTGRARRLIGFRPVHSVHSEHTADL</sequence>
<dbReference type="SUPFAM" id="SSF51735">
    <property type="entry name" value="NAD(P)-binding Rossmann-fold domains"/>
    <property type="match status" value="1"/>
</dbReference>
<dbReference type="Gene3D" id="3.40.50.720">
    <property type="entry name" value="NAD(P)-binding Rossmann-like Domain"/>
    <property type="match status" value="1"/>
</dbReference>
<evidence type="ECO:0000313" key="6">
    <source>
        <dbReference type="Proteomes" id="UP000523079"/>
    </source>
</evidence>
<dbReference type="GO" id="GO:0016491">
    <property type="term" value="F:oxidoreductase activity"/>
    <property type="evidence" value="ECO:0007669"/>
    <property type="project" value="UniProtKB-KW"/>
</dbReference>
<gene>
    <name evidence="5" type="ORF">FHX74_000175</name>
</gene>
<accession>A0A7W3IP06</accession>
<evidence type="ECO:0000256" key="1">
    <source>
        <dbReference type="ARBA" id="ARBA00007637"/>
    </source>
</evidence>
<evidence type="ECO:0000256" key="3">
    <source>
        <dbReference type="ARBA" id="ARBA00023027"/>
    </source>
</evidence>
<dbReference type="RefSeq" id="WP_220483361.1">
    <property type="nucleotide sequence ID" value="NZ_JACGWT010000001.1"/>
</dbReference>
<organism evidence="5 6">
    <name type="scientific">Microlunatus kandeliicorticis</name>
    <dbReference type="NCBI Taxonomy" id="1759536"/>
    <lineage>
        <taxon>Bacteria</taxon>
        <taxon>Bacillati</taxon>
        <taxon>Actinomycetota</taxon>
        <taxon>Actinomycetes</taxon>
        <taxon>Propionibacteriales</taxon>
        <taxon>Propionibacteriaceae</taxon>
        <taxon>Microlunatus</taxon>
    </lineage>
</organism>
<dbReference type="PANTHER" id="PTHR43103:SF5">
    <property type="entry name" value="4-EPIMERASE, PUTATIVE (AFU_ORTHOLOGUE AFUA_7G00360)-RELATED"/>
    <property type="match status" value="1"/>
</dbReference>
<dbReference type="AlphaFoldDB" id="A0A7W3IP06"/>
<dbReference type="Pfam" id="PF01370">
    <property type="entry name" value="Epimerase"/>
    <property type="match status" value="1"/>
</dbReference>
<reference evidence="5 6" key="1">
    <citation type="submission" date="2020-07" db="EMBL/GenBank/DDBJ databases">
        <title>Sequencing the genomes of 1000 actinobacteria strains.</title>
        <authorList>
            <person name="Klenk H.-P."/>
        </authorList>
    </citation>
    <scope>NUCLEOTIDE SEQUENCE [LARGE SCALE GENOMIC DNA]</scope>
    <source>
        <strain evidence="5 6">DSM 100723</strain>
    </source>
</reference>
<dbReference type="InterPro" id="IPR036291">
    <property type="entry name" value="NAD(P)-bd_dom_sf"/>
</dbReference>
<keyword evidence="2" id="KW-0560">Oxidoreductase</keyword>
<comment type="caution">
    <text evidence="5">The sequence shown here is derived from an EMBL/GenBank/DDBJ whole genome shotgun (WGS) entry which is preliminary data.</text>
</comment>
<evidence type="ECO:0000259" key="4">
    <source>
        <dbReference type="Pfam" id="PF01370"/>
    </source>
</evidence>